<feature type="compositionally biased region" description="Pro residues" evidence="1">
    <location>
        <begin position="71"/>
        <end position="86"/>
    </location>
</feature>
<proteinExistence type="predicted"/>
<gene>
    <name evidence="2" type="ORF">E2C01_012389</name>
</gene>
<evidence type="ECO:0000313" key="3">
    <source>
        <dbReference type="Proteomes" id="UP000324222"/>
    </source>
</evidence>
<dbReference type="AlphaFoldDB" id="A0A5B7DDY9"/>
<sequence>MAYWCNTVGAAALLLPPRRLHISCSALPRAAPPLSLFSVNSVSLVRGIARNHSPCGVLPAPTSLSPDPPRRPPATPPTLRPAAPPP</sequence>
<reference evidence="2 3" key="1">
    <citation type="submission" date="2019-05" db="EMBL/GenBank/DDBJ databases">
        <title>Another draft genome of Portunus trituberculatus and its Hox gene families provides insights of decapod evolution.</title>
        <authorList>
            <person name="Jeong J.-H."/>
            <person name="Song I."/>
            <person name="Kim S."/>
            <person name="Choi T."/>
            <person name="Kim D."/>
            <person name="Ryu S."/>
            <person name="Kim W."/>
        </authorList>
    </citation>
    <scope>NUCLEOTIDE SEQUENCE [LARGE SCALE GENOMIC DNA]</scope>
    <source>
        <tissue evidence="2">Muscle</tissue>
    </source>
</reference>
<comment type="caution">
    <text evidence="2">The sequence shown here is derived from an EMBL/GenBank/DDBJ whole genome shotgun (WGS) entry which is preliminary data.</text>
</comment>
<dbReference type="EMBL" id="VSRR010000773">
    <property type="protein sequence ID" value="MPC19474.1"/>
    <property type="molecule type" value="Genomic_DNA"/>
</dbReference>
<evidence type="ECO:0000313" key="2">
    <source>
        <dbReference type="EMBL" id="MPC19474.1"/>
    </source>
</evidence>
<feature type="region of interest" description="Disordered" evidence="1">
    <location>
        <begin position="56"/>
        <end position="86"/>
    </location>
</feature>
<dbReference type="Proteomes" id="UP000324222">
    <property type="component" value="Unassembled WGS sequence"/>
</dbReference>
<name>A0A5B7DDY9_PORTR</name>
<evidence type="ECO:0000256" key="1">
    <source>
        <dbReference type="SAM" id="MobiDB-lite"/>
    </source>
</evidence>
<organism evidence="2 3">
    <name type="scientific">Portunus trituberculatus</name>
    <name type="common">Swimming crab</name>
    <name type="synonym">Neptunus trituberculatus</name>
    <dbReference type="NCBI Taxonomy" id="210409"/>
    <lineage>
        <taxon>Eukaryota</taxon>
        <taxon>Metazoa</taxon>
        <taxon>Ecdysozoa</taxon>
        <taxon>Arthropoda</taxon>
        <taxon>Crustacea</taxon>
        <taxon>Multicrustacea</taxon>
        <taxon>Malacostraca</taxon>
        <taxon>Eumalacostraca</taxon>
        <taxon>Eucarida</taxon>
        <taxon>Decapoda</taxon>
        <taxon>Pleocyemata</taxon>
        <taxon>Brachyura</taxon>
        <taxon>Eubrachyura</taxon>
        <taxon>Portunoidea</taxon>
        <taxon>Portunidae</taxon>
        <taxon>Portuninae</taxon>
        <taxon>Portunus</taxon>
    </lineage>
</organism>
<accession>A0A5B7DDY9</accession>
<keyword evidence="3" id="KW-1185">Reference proteome</keyword>
<protein>
    <submittedName>
        <fullName evidence="2">Uncharacterized protein</fullName>
    </submittedName>
</protein>